<protein>
    <submittedName>
        <fullName evidence="1">Uncharacterized protein</fullName>
    </submittedName>
</protein>
<dbReference type="AlphaFoldDB" id="A0A143HMU3"/>
<dbReference type="RefSeq" id="WP_067154394.1">
    <property type="nucleotide sequence ID" value="NZ_CP014864.1"/>
</dbReference>
<dbReference type="GeneID" id="76608562"/>
<dbReference type="Proteomes" id="UP000076077">
    <property type="component" value="Chromosome"/>
</dbReference>
<keyword evidence="2" id="KW-1185">Reference proteome</keyword>
<reference evidence="2" key="1">
    <citation type="submission" date="2016-03" db="EMBL/GenBank/DDBJ databases">
        <authorList>
            <person name="Lee Y.-S."/>
            <person name="Choi Y.-L."/>
        </authorList>
    </citation>
    <scope>NUCLEOTIDE SEQUENCE [LARGE SCALE GENOMIC DNA]</scope>
    <source>
        <strain evidence="2">DAU221</strain>
    </source>
</reference>
<evidence type="ECO:0000313" key="2">
    <source>
        <dbReference type="Proteomes" id="UP000076077"/>
    </source>
</evidence>
<evidence type="ECO:0000313" key="1">
    <source>
        <dbReference type="EMBL" id="AMX03013.1"/>
    </source>
</evidence>
<organism evidence="1 2">
    <name type="scientific">Microbulbifer thermotolerans</name>
    <dbReference type="NCBI Taxonomy" id="252514"/>
    <lineage>
        <taxon>Bacteria</taxon>
        <taxon>Pseudomonadati</taxon>
        <taxon>Pseudomonadota</taxon>
        <taxon>Gammaproteobacteria</taxon>
        <taxon>Cellvibrionales</taxon>
        <taxon>Microbulbiferaceae</taxon>
        <taxon>Microbulbifer</taxon>
    </lineage>
</organism>
<name>A0A143HMU3_MICTH</name>
<sequence length="107" mass="11874">MELDEFEKSIVSAIGKHQPLILDVIDELKVKSREYTGPGLFVNFMPIKGKVDCGIQVLDLLGQIELQSGLVLSAHIEMSEGKPDFLEVYTLPLTEWDGTYSGFAICN</sequence>
<gene>
    <name evidence="1" type="ORF">A3224_10930</name>
</gene>
<dbReference type="KEGG" id="mthd:A3224_10930"/>
<proteinExistence type="predicted"/>
<dbReference type="EMBL" id="CP014864">
    <property type="protein sequence ID" value="AMX03013.1"/>
    <property type="molecule type" value="Genomic_DNA"/>
</dbReference>
<dbReference type="OrthoDB" id="767591at2"/>
<accession>A0A143HMU3</accession>